<dbReference type="AlphaFoldDB" id="A0A2M4B3J8"/>
<name>A0A2M4B3J8_9DIPT</name>
<dbReference type="EMBL" id="GGFK01014249">
    <property type="protein sequence ID" value="MBW47570.1"/>
    <property type="molecule type" value="Transcribed_RNA"/>
</dbReference>
<reference evidence="1" key="1">
    <citation type="submission" date="2018-01" db="EMBL/GenBank/DDBJ databases">
        <title>An insight into the sialome of Amazonian anophelines.</title>
        <authorList>
            <person name="Ribeiro J.M."/>
            <person name="Scarpassa V."/>
            <person name="Calvo E."/>
        </authorList>
    </citation>
    <scope>NUCLEOTIDE SEQUENCE</scope>
    <source>
        <tissue evidence="1">Salivary glands</tissue>
    </source>
</reference>
<proteinExistence type="predicted"/>
<sequence length="79" mass="9087">MASLVALVALRVFRSPSTSSTSFSLRFSLPKVSFNYMKQRRLWEPPIEMLRESKCSLLPQSTVHWRPPYLAKPPPRLAV</sequence>
<protein>
    <submittedName>
        <fullName evidence="1">Putative secreted protein</fullName>
    </submittedName>
</protein>
<accession>A0A2M4B3J8</accession>
<organism evidence="1">
    <name type="scientific">Anopheles triannulatus</name>
    <dbReference type="NCBI Taxonomy" id="58253"/>
    <lineage>
        <taxon>Eukaryota</taxon>
        <taxon>Metazoa</taxon>
        <taxon>Ecdysozoa</taxon>
        <taxon>Arthropoda</taxon>
        <taxon>Hexapoda</taxon>
        <taxon>Insecta</taxon>
        <taxon>Pterygota</taxon>
        <taxon>Neoptera</taxon>
        <taxon>Endopterygota</taxon>
        <taxon>Diptera</taxon>
        <taxon>Nematocera</taxon>
        <taxon>Culicoidea</taxon>
        <taxon>Culicidae</taxon>
        <taxon>Anophelinae</taxon>
        <taxon>Anopheles</taxon>
    </lineage>
</organism>
<evidence type="ECO:0000313" key="1">
    <source>
        <dbReference type="EMBL" id="MBW47570.1"/>
    </source>
</evidence>